<feature type="transmembrane region" description="Helical" evidence="5">
    <location>
        <begin position="248"/>
        <end position="266"/>
    </location>
</feature>
<gene>
    <name evidence="6" type="ORF">EDC57_2139</name>
</gene>
<dbReference type="Pfam" id="PF13432">
    <property type="entry name" value="TPR_16"/>
    <property type="match status" value="3"/>
</dbReference>
<dbReference type="EMBL" id="RJVI01000002">
    <property type="protein sequence ID" value="ROR32924.1"/>
    <property type="molecule type" value="Genomic_DNA"/>
</dbReference>
<dbReference type="Gene3D" id="1.25.40.10">
    <property type="entry name" value="Tetratricopeptide repeat domain"/>
    <property type="match status" value="3"/>
</dbReference>
<reference evidence="6 7" key="1">
    <citation type="submission" date="2018-11" db="EMBL/GenBank/DDBJ databases">
        <title>Genomic Encyclopedia of Type Strains, Phase IV (KMG-IV): sequencing the most valuable type-strain genomes for metagenomic binning, comparative biology and taxonomic classification.</title>
        <authorList>
            <person name="Goeker M."/>
        </authorList>
    </citation>
    <scope>NUCLEOTIDE SEQUENCE [LARGE SCALE GENOMIC DNA]</scope>
    <source>
        <strain evidence="6 7">DSM 100275</strain>
    </source>
</reference>
<evidence type="ECO:0000256" key="5">
    <source>
        <dbReference type="SAM" id="Phobius"/>
    </source>
</evidence>
<evidence type="ECO:0000256" key="3">
    <source>
        <dbReference type="PROSITE-ProRule" id="PRU00339"/>
    </source>
</evidence>
<feature type="transmembrane region" description="Helical" evidence="5">
    <location>
        <begin position="92"/>
        <end position="113"/>
    </location>
</feature>
<dbReference type="InterPro" id="IPR052346">
    <property type="entry name" value="O-mannosyl-transferase_TMTC"/>
</dbReference>
<dbReference type="SUPFAM" id="SSF48452">
    <property type="entry name" value="TPR-like"/>
    <property type="match status" value="1"/>
</dbReference>
<dbReference type="OrthoDB" id="8566379at2"/>
<protein>
    <submittedName>
        <fullName evidence="6">Tetratricopeptide repeat protein</fullName>
    </submittedName>
</protein>
<keyword evidence="5" id="KW-0812">Transmembrane</keyword>
<evidence type="ECO:0000256" key="4">
    <source>
        <dbReference type="SAM" id="MobiDB-lite"/>
    </source>
</evidence>
<accession>A0A3N1Y277</accession>
<dbReference type="InterPro" id="IPR011990">
    <property type="entry name" value="TPR-like_helical_dom_sf"/>
</dbReference>
<dbReference type="RefSeq" id="WP_148051457.1">
    <property type="nucleotide sequence ID" value="NZ_RJVI01000002.1"/>
</dbReference>
<dbReference type="AlphaFoldDB" id="A0A3N1Y277"/>
<comment type="caution">
    <text evidence="6">The sequence shown here is derived from an EMBL/GenBank/DDBJ whole genome shotgun (WGS) entry which is preliminary data.</text>
</comment>
<evidence type="ECO:0000313" key="6">
    <source>
        <dbReference type="EMBL" id="ROR32924.1"/>
    </source>
</evidence>
<dbReference type="Proteomes" id="UP000276634">
    <property type="component" value="Unassembled WGS sequence"/>
</dbReference>
<keyword evidence="5" id="KW-0472">Membrane</keyword>
<feature type="non-terminal residue" evidence="6">
    <location>
        <position position="1"/>
    </location>
</feature>
<feature type="repeat" description="TPR" evidence="3">
    <location>
        <begin position="289"/>
        <end position="322"/>
    </location>
</feature>
<proteinExistence type="predicted"/>
<name>A0A3N1Y277_9GAMM</name>
<dbReference type="PANTHER" id="PTHR44227:SF3">
    <property type="entry name" value="PROTEIN O-MANNOSYL-TRANSFERASE TMTC4"/>
    <property type="match status" value="1"/>
</dbReference>
<feature type="transmembrane region" description="Helical" evidence="5">
    <location>
        <begin position="222"/>
        <end position="241"/>
    </location>
</feature>
<dbReference type="SMART" id="SM00028">
    <property type="entry name" value="TPR"/>
    <property type="match status" value="6"/>
</dbReference>
<keyword evidence="1" id="KW-0677">Repeat</keyword>
<evidence type="ECO:0000256" key="1">
    <source>
        <dbReference type="ARBA" id="ARBA00022737"/>
    </source>
</evidence>
<keyword evidence="7" id="KW-1185">Reference proteome</keyword>
<feature type="transmembrane region" description="Helical" evidence="5">
    <location>
        <begin position="168"/>
        <end position="186"/>
    </location>
</feature>
<organism evidence="6 7">
    <name type="scientific">Inmirania thermothiophila</name>
    <dbReference type="NCBI Taxonomy" id="1750597"/>
    <lineage>
        <taxon>Bacteria</taxon>
        <taxon>Pseudomonadati</taxon>
        <taxon>Pseudomonadota</taxon>
        <taxon>Gammaproteobacteria</taxon>
        <taxon>Chromatiales</taxon>
        <taxon>Ectothiorhodospiraceae</taxon>
        <taxon>Inmirania</taxon>
    </lineage>
</organism>
<dbReference type="PROSITE" id="PS50005">
    <property type="entry name" value="TPR"/>
    <property type="match status" value="2"/>
</dbReference>
<sequence length="527" mass="56954">PIQVQAVVYIVQRMAEMAALGVIAGVWAYLRGRRTGRWRWYGLSVLALAFGGLSKENAWIGPVLVVLAEYGVVRRGAVLATWRDRLVWSLPVAGLVWVVGDLALGGPLAGWLLPGYAYRSFTLVERLLTEPRVIGLHLGQWLWPWPERFSIEHEVAVSRGVLEPPTTLVGLLGVVVWVGGGLWLLWCGGRRRRVGFGLLWFAAALVVESTVVPLELVFEHRMYLPTVGLGVVTGVGVSWAWRRLRPAAVALPGALVLAALAASTSARLPVWRDNLTLYAEAVRHAPGSARAWVNYGLGLAQAGRHDEAMAAYRRALALEDLPEARHNLAMQLERRGRLREALAELDRAVARVPRLAPARLERGRIRHRLGDLRGAVEDYDAALALRPGWWVPLDNRALARLALGDVAGALADLDRAIGLAPAVARLWADRGAVRLVAGDPAAALADLERAVALGADDAGVHYNRGRALARLGRAEEAAAAWRRACALGLARACRAAGSRAREGTPAPFPGFGNGIPGREQESAGMTD</sequence>
<feature type="region of interest" description="Disordered" evidence="4">
    <location>
        <begin position="500"/>
        <end position="527"/>
    </location>
</feature>
<dbReference type="InterPro" id="IPR019734">
    <property type="entry name" value="TPR_rpt"/>
</dbReference>
<feature type="transmembrane region" description="Helical" evidence="5">
    <location>
        <begin position="198"/>
        <end position="216"/>
    </location>
</feature>
<feature type="repeat" description="TPR" evidence="3">
    <location>
        <begin position="356"/>
        <end position="389"/>
    </location>
</feature>
<keyword evidence="2 3" id="KW-0802">TPR repeat</keyword>
<evidence type="ECO:0000313" key="7">
    <source>
        <dbReference type="Proteomes" id="UP000276634"/>
    </source>
</evidence>
<feature type="transmembrane region" description="Helical" evidence="5">
    <location>
        <begin position="6"/>
        <end position="30"/>
    </location>
</feature>
<evidence type="ECO:0000256" key="2">
    <source>
        <dbReference type="ARBA" id="ARBA00022803"/>
    </source>
</evidence>
<keyword evidence="5" id="KW-1133">Transmembrane helix</keyword>
<dbReference type="PANTHER" id="PTHR44227">
    <property type="match status" value="1"/>
</dbReference>